<dbReference type="EMBL" id="CAJVQC010045313">
    <property type="protein sequence ID" value="CAG8781088.1"/>
    <property type="molecule type" value="Genomic_DNA"/>
</dbReference>
<comment type="caution">
    <text evidence="1">The sequence shown here is derived from an EMBL/GenBank/DDBJ whole genome shotgun (WGS) entry which is preliminary data.</text>
</comment>
<proteinExistence type="predicted"/>
<organism evidence="1 2">
    <name type="scientific">Racocetra persica</name>
    <dbReference type="NCBI Taxonomy" id="160502"/>
    <lineage>
        <taxon>Eukaryota</taxon>
        <taxon>Fungi</taxon>
        <taxon>Fungi incertae sedis</taxon>
        <taxon>Mucoromycota</taxon>
        <taxon>Glomeromycotina</taxon>
        <taxon>Glomeromycetes</taxon>
        <taxon>Diversisporales</taxon>
        <taxon>Gigasporaceae</taxon>
        <taxon>Racocetra</taxon>
    </lineage>
</organism>
<name>A0ACA9R7W0_9GLOM</name>
<accession>A0ACA9R7W0</accession>
<evidence type="ECO:0000313" key="2">
    <source>
        <dbReference type="Proteomes" id="UP000789920"/>
    </source>
</evidence>
<protein>
    <submittedName>
        <fullName evidence="1">9874_t:CDS:1</fullName>
    </submittedName>
</protein>
<evidence type="ECO:0000313" key="1">
    <source>
        <dbReference type="EMBL" id="CAG8781088.1"/>
    </source>
</evidence>
<reference evidence="1" key="1">
    <citation type="submission" date="2021-06" db="EMBL/GenBank/DDBJ databases">
        <authorList>
            <person name="Kallberg Y."/>
            <person name="Tangrot J."/>
            <person name="Rosling A."/>
        </authorList>
    </citation>
    <scope>NUCLEOTIDE SEQUENCE</scope>
    <source>
        <strain evidence="1">MA461A</strain>
    </source>
</reference>
<gene>
    <name evidence="1" type="ORF">RPERSI_LOCUS17594</name>
</gene>
<sequence length="225" mass="26545">MGHYNYTRTNSRRWHNRFKVYQKSEHIPDKVSSKRVEVQVVIFDDKTCIESVVKKDCEQNFDKFRFTNQNITTQNFGTFGKGYIPISNKPVGFLNYSTSSIFGSKYIGNSLMEKFESSTPHNAEEEVSFGTGAKPLLHEQKKEVTRHTVRTELFRLDREHQWKDMDREHQWKERRVGMFKLNYPKNYEKSPQLSFLKQCLVKDPNAGKTSKVWDLEQILLCVGFE</sequence>
<dbReference type="Proteomes" id="UP000789920">
    <property type="component" value="Unassembled WGS sequence"/>
</dbReference>
<keyword evidence="2" id="KW-1185">Reference proteome</keyword>